<organism evidence="1 2">
    <name type="scientific">Ophiocordyceps polyrhachis-furcata BCC 54312</name>
    <dbReference type="NCBI Taxonomy" id="1330021"/>
    <lineage>
        <taxon>Eukaryota</taxon>
        <taxon>Fungi</taxon>
        <taxon>Dikarya</taxon>
        <taxon>Ascomycota</taxon>
        <taxon>Pezizomycotina</taxon>
        <taxon>Sordariomycetes</taxon>
        <taxon>Hypocreomycetidae</taxon>
        <taxon>Hypocreales</taxon>
        <taxon>Ophiocordycipitaceae</taxon>
        <taxon>Ophiocordyceps</taxon>
    </lineage>
</organism>
<dbReference type="InterPro" id="IPR052523">
    <property type="entry name" value="Trichothecene_AcTrans"/>
</dbReference>
<dbReference type="PANTHER" id="PTHR42791">
    <property type="entry name" value="GNAT FAMILY ACETYLTRANSFERASE"/>
    <property type="match status" value="1"/>
</dbReference>
<dbReference type="EMBL" id="LKCN02000001">
    <property type="protein sequence ID" value="RCI16088.1"/>
    <property type="molecule type" value="Genomic_DNA"/>
</dbReference>
<evidence type="ECO:0008006" key="3">
    <source>
        <dbReference type="Google" id="ProtNLM"/>
    </source>
</evidence>
<dbReference type="InterPro" id="IPR016181">
    <property type="entry name" value="Acyl_CoA_acyltransferase"/>
</dbReference>
<gene>
    <name evidence="1" type="ORF">L249_1839</name>
</gene>
<keyword evidence="2" id="KW-1185">Reference proteome</keyword>
<reference evidence="1 2" key="1">
    <citation type="journal article" date="2015" name="BMC Genomics">
        <title>Insights from the genome of Ophiocordyceps polyrhachis-furcata to pathogenicity and host specificity in insect fungi.</title>
        <authorList>
            <person name="Wichadakul D."/>
            <person name="Kobmoo N."/>
            <person name="Ingsriswang S."/>
            <person name="Tangphatsornruang S."/>
            <person name="Chantasingh D."/>
            <person name="Luangsa-ard J.J."/>
            <person name="Eurwilaichitr L."/>
        </authorList>
    </citation>
    <scope>NUCLEOTIDE SEQUENCE [LARGE SCALE GENOMIC DNA]</scope>
    <source>
        <strain evidence="1 2">BCC 54312</strain>
    </source>
</reference>
<dbReference type="PANTHER" id="PTHR42791:SF2">
    <property type="entry name" value="N-ACETYLTRANSFERASE DOMAIN-CONTAINING PROTEIN"/>
    <property type="match status" value="1"/>
</dbReference>
<comment type="caution">
    <text evidence="1">The sequence shown here is derived from an EMBL/GenBank/DDBJ whole genome shotgun (WGS) entry which is preliminary data.</text>
</comment>
<dbReference type="STRING" id="1330021.A0A367LNS9"/>
<dbReference type="OrthoDB" id="4738875at2759"/>
<dbReference type="Gene3D" id="3.40.630.30">
    <property type="match status" value="1"/>
</dbReference>
<protein>
    <recommendedName>
        <fullName evidence="3">N-acetyltransferase domain-containing protein</fullName>
    </recommendedName>
</protein>
<dbReference type="SUPFAM" id="SSF55729">
    <property type="entry name" value="Acyl-CoA N-acyltransferases (Nat)"/>
    <property type="match status" value="1"/>
</dbReference>
<sequence>MKNKNSNKTSIRPATMADVPAMSSLVCTSLAEEAAWKRLCPPKQEVESLLAEAMTNRRKHVMVLEDDTNGVVVSASVWEEADEQRHPSTAALSSCTTADDDKDDKAACLALRLLATRPDCQRRGYGRALASWGVRRAGKRSVPVCVLAAERGYILFSGMGFVDRGLVSLGGGGADDDEDGDVCVKTMVLQPLPSRRLRVAKLLSLR</sequence>
<evidence type="ECO:0000313" key="1">
    <source>
        <dbReference type="EMBL" id="RCI16088.1"/>
    </source>
</evidence>
<accession>A0A367LNS9</accession>
<proteinExistence type="predicted"/>
<dbReference type="AlphaFoldDB" id="A0A367LNS9"/>
<evidence type="ECO:0000313" key="2">
    <source>
        <dbReference type="Proteomes" id="UP000253664"/>
    </source>
</evidence>
<dbReference type="Proteomes" id="UP000253664">
    <property type="component" value="Unassembled WGS sequence"/>
</dbReference>
<name>A0A367LNS9_9HYPO</name>